<dbReference type="GO" id="GO:0051082">
    <property type="term" value="F:unfolded protein binding"/>
    <property type="evidence" value="ECO:0007669"/>
    <property type="project" value="InterPro"/>
</dbReference>
<dbReference type="GO" id="GO:0042026">
    <property type="term" value="P:protein refolding"/>
    <property type="evidence" value="ECO:0007669"/>
    <property type="project" value="TreeGrafter"/>
</dbReference>
<gene>
    <name evidence="7" type="ordered locus">PHZ_p0115</name>
</gene>
<evidence type="ECO:0000256" key="3">
    <source>
        <dbReference type="ARBA" id="ARBA00022771"/>
    </source>
</evidence>
<dbReference type="FunFam" id="2.60.260.20:FF:000005">
    <property type="entry name" value="Chaperone protein dnaJ 1, mitochondrial"/>
    <property type="match status" value="1"/>
</dbReference>
<evidence type="ECO:0000256" key="5">
    <source>
        <dbReference type="ARBA" id="ARBA00023186"/>
    </source>
</evidence>
<dbReference type="Gene3D" id="2.60.260.20">
    <property type="entry name" value="Urease metallochaperone UreE, N-terminal domain"/>
    <property type="match status" value="2"/>
</dbReference>
<dbReference type="InterPro" id="IPR002939">
    <property type="entry name" value="DnaJ_C"/>
</dbReference>
<dbReference type="PROSITE" id="PS50076">
    <property type="entry name" value="DNAJ_2"/>
    <property type="match status" value="1"/>
</dbReference>
<dbReference type="PANTHER" id="PTHR43096:SF52">
    <property type="entry name" value="DNAJ HOMOLOG 1, MITOCHONDRIAL-RELATED"/>
    <property type="match status" value="1"/>
</dbReference>
<keyword evidence="2" id="KW-0677">Repeat</keyword>
<dbReference type="InterPro" id="IPR036869">
    <property type="entry name" value="J_dom_sf"/>
</dbReference>
<feature type="domain" description="J" evidence="6">
    <location>
        <begin position="4"/>
        <end position="69"/>
    </location>
</feature>
<reference evidence="7 8" key="1">
    <citation type="journal article" date="2008" name="BMC Genomics">
        <title>Complete genome of Phenylobacterium zucineum - a novel facultative intracellular bacterium isolated from human erythroleukemia cell line K562.</title>
        <authorList>
            <person name="Luo Y."/>
            <person name="Xu X."/>
            <person name="Ding Z."/>
            <person name="Liu Z."/>
            <person name="Zhang B."/>
            <person name="Yan Z."/>
            <person name="Sun J."/>
            <person name="Hu S."/>
            <person name="Hu X."/>
        </authorList>
    </citation>
    <scope>NUCLEOTIDE SEQUENCE [LARGE SCALE GENOMIC DNA]</scope>
    <source>
        <strain evidence="8">HLK1</strain>
        <plasmid evidence="8">HLK1</plasmid>
        <plasmid evidence="8">Plasmid pHLK1</plasmid>
    </source>
</reference>
<keyword evidence="8" id="KW-1185">Reference proteome</keyword>
<name>B4RI83_PHEZH</name>
<evidence type="ECO:0000256" key="2">
    <source>
        <dbReference type="ARBA" id="ARBA00022737"/>
    </source>
</evidence>
<evidence type="ECO:0000256" key="4">
    <source>
        <dbReference type="ARBA" id="ARBA00022833"/>
    </source>
</evidence>
<dbReference type="GO" id="GO:0005737">
    <property type="term" value="C:cytoplasm"/>
    <property type="evidence" value="ECO:0007669"/>
    <property type="project" value="TreeGrafter"/>
</dbReference>
<dbReference type="RefSeq" id="WP_012520358.1">
    <property type="nucleotide sequence ID" value="NC_011143.1"/>
</dbReference>
<dbReference type="SUPFAM" id="SSF49493">
    <property type="entry name" value="HSP40/DnaJ peptide-binding domain"/>
    <property type="match status" value="2"/>
</dbReference>
<dbReference type="PROSITE" id="PS00636">
    <property type="entry name" value="DNAJ_1"/>
    <property type="match status" value="1"/>
</dbReference>
<dbReference type="PRINTS" id="PR00625">
    <property type="entry name" value="JDOMAIN"/>
</dbReference>
<keyword evidence="5" id="KW-0143">Chaperone</keyword>
<proteinExistence type="predicted"/>
<dbReference type="PANTHER" id="PTHR43096">
    <property type="entry name" value="DNAJ HOMOLOG 1, MITOCHONDRIAL-RELATED"/>
    <property type="match status" value="1"/>
</dbReference>
<keyword evidence="7" id="KW-0346">Stress response</keyword>
<geneLocation type="plasmid" evidence="8">
    <name>pHLK1</name>
</geneLocation>
<dbReference type="InterPro" id="IPR008971">
    <property type="entry name" value="HSP40/DnaJ_pept-bd"/>
</dbReference>
<sequence length="306" mass="34278">MVEDPYKVLGLNRQASQDDIQKAYRKLAKKHHPDLNPGDRSAEEKFKQVSQAYDLLGDEEKRRRFDRGEIDAQGMERPQQRFYREYADAGADHPYASRAGFEDFADADSIFSQFFTGGRGGDRFRNVRMRGGDVRYHLRVDFLDAVRGARRTLTLPDGSSLDIEIPAGVEDGQMLRVRGKGSPGLNGGEAGDALIELEIADHPVFRREGQDIHVDLPITIDEAVLGGKVEVPTPTGTVTMTVPAGASSGRTLRLRGKGVQGRTKGDELVHLSIVLPERVDPELENFMRRWREQHRYDPRRPMKGAA</sequence>
<dbReference type="InterPro" id="IPR001623">
    <property type="entry name" value="DnaJ_domain"/>
</dbReference>
<keyword evidence="7" id="KW-0614">Plasmid</keyword>
<dbReference type="SUPFAM" id="SSF46565">
    <property type="entry name" value="Chaperone J-domain"/>
    <property type="match status" value="1"/>
</dbReference>
<dbReference type="Pfam" id="PF00226">
    <property type="entry name" value="DnaJ"/>
    <property type="match status" value="1"/>
</dbReference>
<dbReference type="Gene3D" id="1.10.287.110">
    <property type="entry name" value="DnaJ domain"/>
    <property type="match status" value="1"/>
</dbReference>
<protein>
    <submittedName>
        <fullName evidence="7">Heat shock protein DnaJ, N-terminal</fullName>
    </submittedName>
</protein>
<dbReference type="Proteomes" id="UP000001868">
    <property type="component" value="Plasmid pHLK1"/>
</dbReference>
<dbReference type="CDD" id="cd06257">
    <property type="entry name" value="DnaJ"/>
    <property type="match status" value="1"/>
</dbReference>
<evidence type="ECO:0000313" key="7">
    <source>
        <dbReference type="EMBL" id="ACG80058.1"/>
    </source>
</evidence>
<organism evidence="7 8">
    <name type="scientific">Phenylobacterium zucineum (strain HLK1)</name>
    <dbReference type="NCBI Taxonomy" id="450851"/>
    <lineage>
        <taxon>Bacteria</taxon>
        <taxon>Pseudomonadati</taxon>
        <taxon>Pseudomonadota</taxon>
        <taxon>Alphaproteobacteria</taxon>
        <taxon>Caulobacterales</taxon>
        <taxon>Caulobacteraceae</taxon>
        <taxon>Phenylobacterium</taxon>
    </lineage>
</organism>
<dbReference type="HOGENOM" id="CLU_017633_0_0_5"/>
<dbReference type="KEGG" id="pzu:PHZ_p0115"/>
<dbReference type="eggNOG" id="COG0484">
    <property type="taxonomic scope" value="Bacteria"/>
</dbReference>
<evidence type="ECO:0000256" key="1">
    <source>
        <dbReference type="ARBA" id="ARBA00022723"/>
    </source>
</evidence>
<dbReference type="OrthoDB" id="9779889at2"/>
<evidence type="ECO:0000259" key="6">
    <source>
        <dbReference type="PROSITE" id="PS50076"/>
    </source>
</evidence>
<dbReference type="Pfam" id="PF01556">
    <property type="entry name" value="DnaJ_C"/>
    <property type="match status" value="1"/>
</dbReference>
<dbReference type="InterPro" id="IPR018253">
    <property type="entry name" value="DnaJ_domain_CS"/>
</dbReference>
<accession>B4RI83</accession>
<keyword evidence="3" id="KW-0863">Zinc-finger</keyword>
<evidence type="ECO:0000313" key="8">
    <source>
        <dbReference type="Proteomes" id="UP000001868"/>
    </source>
</evidence>
<keyword evidence="4" id="KW-0862">Zinc</keyword>
<keyword evidence="1" id="KW-0479">Metal-binding</keyword>
<dbReference type="CDD" id="cd10747">
    <property type="entry name" value="DnaJ_C"/>
    <property type="match status" value="1"/>
</dbReference>
<dbReference type="GO" id="GO:0008270">
    <property type="term" value="F:zinc ion binding"/>
    <property type="evidence" value="ECO:0007669"/>
    <property type="project" value="UniProtKB-KW"/>
</dbReference>
<dbReference type="EMBL" id="CP000748">
    <property type="protein sequence ID" value="ACG80058.1"/>
    <property type="molecule type" value="Genomic_DNA"/>
</dbReference>
<dbReference type="SMART" id="SM00271">
    <property type="entry name" value="DnaJ"/>
    <property type="match status" value="1"/>
</dbReference>
<dbReference type="AlphaFoldDB" id="B4RI83"/>